<dbReference type="PANTHER" id="PTHR21687">
    <property type="entry name" value="PLASMALEMMA VESICLE-ASSOCIATED PROTEIN"/>
    <property type="match status" value="1"/>
</dbReference>
<keyword evidence="2" id="KW-1133">Transmembrane helix</keyword>
<dbReference type="GO" id="GO:0002693">
    <property type="term" value="P:positive regulation of cellular extravasation"/>
    <property type="evidence" value="ECO:0007669"/>
    <property type="project" value="TreeGrafter"/>
</dbReference>
<dbReference type="PANTHER" id="PTHR21687:SF5">
    <property type="entry name" value="PLASMALEMMA VESICLE-ASSOCIATED PROTEIN"/>
    <property type="match status" value="1"/>
</dbReference>
<keyword evidence="1" id="KW-0175">Coiled coil</keyword>
<protein>
    <submittedName>
        <fullName evidence="3">Plasmalemma vesicle-associated protein-like</fullName>
    </submittedName>
</protein>
<reference evidence="3" key="1">
    <citation type="submission" date="2025-08" db="UniProtKB">
        <authorList>
            <consortium name="Ensembl"/>
        </authorList>
    </citation>
    <scope>IDENTIFICATION</scope>
</reference>
<evidence type="ECO:0000256" key="2">
    <source>
        <dbReference type="SAM" id="Phobius"/>
    </source>
</evidence>
<feature type="coiled-coil region" evidence="1">
    <location>
        <begin position="259"/>
        <end position="286"/>
    </location>
</feature>
<dbReference type="Proteomes" id="UP000472260">
    <property type="component" value="Unassembled WGS sequence"/>
</dbReference>
<proteinExistence type="predicted"/>
<reference evidence="3" key="2">
    <citation type="submission" date="2025-09" db="UniProtKB">
        <authorList>
            <consortium name="Ensembl"/>
        </authorList>
    </citation>
    <scope>IDENTIFICATION</scope>
</reference>
<dbReference type="GO" id="GO:0043114">
    <property type="term" value="P:regulation of vascular permeability"/>
    <property type="evidence" value="ECO:0007669"/>
    <property type="project" value="TreeGrafter"/>
</dbReference>
<keyword evidence="2" id="KW-0472">Membrane</keyword>
<dbReference type="Ensembl" id="ENSSANT00000107312.1">
    <property type="protein sequence ID" value="ENSSANP00000101090.1"/>
    <property type="gene ID" value="ENSSANG00000049670.1"/>
</dbReference>
<dbReference type="AlphaFoldDB" id="A0A671SZ04"/>
<name>A0A671SZ04_9TELE</name>
<evidence type="ECO:0000313" key="3">
    <source>
        <dbReference type="Ensembl" id="ENSSANP00000101090.1"/>
    </source>
</evidence>
<gene>
    <name evidence="3" type="primary">LOC107680220</name>
</gene>
<evidence type="ECO:0000313" key="4">
    <source>
        <dbReference type="Proteomes" id="UP000472260"/>
    </source>
</evidence>
<feature type="transmembrane region" description="Helical" evidence="2">
    <location>
        <begin position="28"/>
        <end position="54"/>
    </location>
</feature>
<accession>A0A671SZ04</accession>
<evidence type="ECO:0000256" key="1">
    <source>
        <dbReference type="SAM" id="Coils"/>
    </source>
</evidence>
<dbReference type="InterPro" id="IPR009538">
    <property type="entry name" value="PV-1"/>
</dbReference>
<keyword evidence="2" id="KW-0812">Transmembrane</keyword>
<sequence>MYNSSYSQANFGLAAKKMHKSKGKSCGYYMKIVFFFSSLIQSLIIASLVLFLVYGQPEHTVEEKRLQELDQSVSKLTMENFILRGKEKNLTKVLNVTLTAKLSNDKALAELRRLANTSSMAIRSMQATTYRCEMEKRMAAPRACPPTFCPDPNDNNRRLQSMLQQSEEMLKLVKANFTQMVAIIKTELDNSNKDKDGYHLEAIRLRRDKAFLEEELILFQDKCKNGFVSSLQGIPDVTKEFLKRIDDLFSKHISFQLTCDKQKNQLEDIRENCSSLSREVENKLQSYMDIVGNQFTKINGENAKYMIENKRLKEDATWCNQNRSAMNRENRKTLEQLQLKNDKDSEKLLLENRKLKGDNDLKENLLSVKEKEIKMLTNTIETLNTSLASCKPPMRTNPFMTNYGLPNIPHTGGTGLSSTGLSKPIMPWPGTGSNGPAFPSPNGVGSSTRWGSTGSGVTGSLNTAVGATGTLSGGPGSIGLGGPGSSRIGLAQTGTSSLGGVGPGLTGFGSAGSSPTATGNIGQSGAGMTAFNSAGSSGLGMGKPAIGGAGVASVGSNAPGFGASLGGTRTPMGGSEVSQGKPIRSGISLLTDISFTQCFVLIFTMNIS</sequence>
<keyword evidence="4" id="KW-1185">Reference proteome</keyword>
<dbReference type="Pfam" id="PF06637">
    <property type="entry name" value="PV-1"/>
    <property type="match status" value="1"/>
</dbReference>
<organism evidence="3 4">
    <name type="scientific">Sinocyclocheilus anshuiensis</name>
    <dbReference type="NCBI Taxonomy" id="1608454"/>
    <lineage>
        <taxon>Eukaryota</taxon>
        <taxon>Metazoa</taxon>
        <taxon>Chordata</taxon>
        <taxon>Craniata</taxon>
        <taxon>Vertebrata</taxon>
        <taxon>Euteleostomi</taxon>
        <taxon>Actinopterygii</taxon>
        <taxon>Neopterygii</taxon>
        <taxon>Teleostei</taxon>
        <taxon>Ostariophysi</taxon>
        <taxon>Cypriniformes</taxon>
        <taxon>Cyprinidae</taxon>
        <taxon>Cyprininae</taxon>
        <taxon>Sinocyclocheilus</taxon>
    </lineage>
</organism>